<dbReference type="EMBL" id="JABBKX010000002">
    <property type="protein sequence ID" value="NMJ41513.1"/>
    <property type="molecule type" value="Genomic_DNA"/>
</dbReference>
<proteinExistence type="predicted"/>
<comment type="caution">
    <text evidence="6">The sequence shown here is derived from an EMBL/GenBank/DDBJ whole genome shotgun (WGS) entry which is preliminary data.</text>
</comment>
<accession>A0A848EDH6</accession>
<dbReference type="InterPro" id="IPR028161">
    <property type="entry name" value="Met8-like"/>
</dbReference>
<dbReference type="EC" id="1.3.1.76" evidence="2"/>
<keyword evidence="5" id="KW-0627">Porphyrin biosynthesis</keyword>
<dbReference type="RefSeq" id="WP_170053700.1">
    <property type="nucleotide sequence ID" value="NZ_JABBKX010000002.1"/>
</dbReference>
<evidence type="ECO:0000313" key="6">
    <source>
        <dbReference type="EMBL" id="NMJ41513.1"/>
    </source>
</evidence>
<dbReference type="NCBIfam" id="TIGR01470">
    <property type="entry name" value="cysG_Nterm"/>
    <property type="match status" value="1"/>
</dbReference>
<gene>
    <name evidence="6" type="ORF">GWK16_09695</name>
</gene>
<comment type="pathway">
    <text evidence="1">Porphyrin-containing compound metabolism; siroheme biosynthesis; sirohydrochlorin from precorrin-2: step 1/1.</text>
</comment>
<dbReference type="InterPro" id="IPR006367">
    <property type="entry name" value="Sirohaem_synthase_N"/>
</dbReference>
<dbReference type="GO" id="GO:0043115">
    <property type="term" value="F:precorrin-2 dehydrogenase activity"/>
    <property type="evidence" value="ECO:0007669"/>
    <property type="project" value="UniProtKB-EC"/>
</dbReference>
<evidence type="ECO:0000256" key="3">
    <source>
        <dbReference type="ARBA" id="ARBA00023002"/>
    </source>
</evidence>
<dbReference type="Proteomes" id="UP000548582">
    <property type="component" value="Unassembled WGS sequence"/>
</dbReference>
<reference evidence="6 7" key="1">
    <citation type="submission" date="2020-03" db="EMBL/GenBank/DDBJ databases">
        <authorList>
            <person name="Sun Q."/>
        </authorList>
    </citation>
    <scope>NUCLEOTIDE SEQUENCE [LARGE SCALE GENOMIC DNA]</scope>
    <source>
        <strain evidence="6 7">JC162</strain>
    </source>
</reference>
<evidence type="ECO:0000256" key="5">
    <source>
        <dbReference type="ARBA" id="ARBA00023244"/>
    </source>
</evidence>
<evidence type="ECO:0000256" key="2">
    <source>
        <dbReference type="ARBA" id="ARBA00012400"/>
    </source>
</evidence>
<dbReference type="Pfam" id="PF13241">
    <property type="entry name" value="NAD_binding_7"/>
    <property type="match status" value="1"/>
</dbReference>
<dbReference type="PANTHER" id="PTHR35330:SF1">
    <property type="entry name" value="SIROHEME BIOSYNTHESIS PROTEIN MET8"/>
    <property type="match status" value="1"/>
</dbReference>
<dbReference type="PANTHER" id="PTHR35330">
    <property type="entry name" value="SIROHEME BIOSYNTHESIS PROTEIN MET8"/>
    <property type="match status" value="1"/>
</dbReference>
<dbReference type="GO" id="GO:0004325">
    <property type="term" value="F:ferrochelatase activity"/>
    <property type="evidence" value="ECO:0007669"/>
    <property type="project" value="InterPro"/>
</dbReference>
<keyword evidence="7" id="KW-1185">Reference proteome</keyword>
<sequence length="184" mass="18549">MLPLVFLPSTPVLLAGRGAALAKRLAVLRAAGLTDLTVVEGAPGDDAIAAARLVFAAGLTDEESESVAARARALRIPVNVEDVPHLCDVHVPAIVRRGGLTLTVSTAGGAPALSAAIRGWLEDAFGPEWAAHLEEVATLRATLRARGATPSAVIRGVGDHLAAAGWSPIAAGGRCLPAAPAADA</sequence>
<evidence type="ECO:0000313" key="7">
    <source>
        <dbReference type="Proteomes" id="UP000548582"/>
    </source>
</evidence>
<keyword evidence="4" id="KW-0520">NAD</keyword>
<protein>
    <recommendedName>
        <fullName evidence="2">precorrin-2 dehydrogenase</fullName>
        <ecNumber evidence="2">1.3.1.76</ecNumber>
    </recommendedName>
</protein>
<dbReference type="GO" id="GO:0019354">
    <property type="term" value="P:siroheme biosynthetic process"/>
    <property type="evidence" value="ECO:0007669"/>
    <property type="project" value="UniProtKB-UniPathway"/>
</dbReference>
<dbReference type="SUPFAM" id="SSF75615">
    <property type="entry name" value="Siroheme synthase middle domains-like"/>
    <property type="match status" value="1"/>
</dbReference>
<evidence type="ECO:0000256" key="4">
    <source>
        <dbReference type="ARBA" id="ARBA00023027"/>
    </source>
</evidence>
<evidence type="ECO:0000256" key="1">
    <source>
        <dbReference type="ARBA" id="ARBA00005010"/>
    </source>
</evidence>
<dbReference type="Gene3D" id="3.30.160.110">
    <property type="entry name" value="Siroheme synthase, domain 2"/>
    <property type="match status" value="1"/>
</dbReference>
<organism evidence="6 7">
    <name type="scientific">Neoroseomonas marina</name>
    <dbReference type="NCBI Taxonomy" id="1232220"/>
    <lineage>
        <taxon>Bacteria</taxon>
        <taxon>Pseudomonadati</taxon>
        <taxon>Pseudomonadota</taxon>
        <taxon>Alphaproteobacteria</taxon>
        <taxon>Acetobacterales</taxon>
        <taxon>Acetobacteraceae</taxon>
        <taxon>Neoroseomonas</taxon>
    </lineage>
</organism>
<dbReference type="Gene3D" id="3.40.50.720">
    <property type="entry name" value="NAD(P)-binding Rossmann-like Domain"/>
    <property type="match status" value="1"/>
</dbReference>
<dbReference type="UniPathway" id="UPA00262">
    <property type="reaction ID" value="UER00222"/>
</dbReference>
<dbReference type="AlphaFoldDB" id="A0A848EDH6"/>
<name>A0A848EDH6_9PROT</name>
<keyword evidence="3" id="KW-0560">Oxidoreductase</keyword>